<dbReference type="GO" id="GO:0098797">
    <property type="term" value="C:plasma membrane protein complex"/>
    <property type="evidence" value="ECO:0007669"/>
    <property type="project" value="TreeGrafter"/>
</dbReference>
<keyword evidence="10" id="KW-1185">Reference proteome</keyword>
<dbReference type="AlphaFoldDB" id="A0AAN0MCC1"/>
<dbReference type="GO" id="GO:0044874">
    <property type="term" value="P:lipoprotein localization to outer membrane"/>
    <property type="evidence" value="ECO:0007669"/>
    <property type="project" value="TreeGrafter"/>
</dbReference>
<proteinExistence type="inferred from homology"/>
<feature type="transmembrane region" description="Helical" evidence="7">
    <location>
        <begin position="314"/>
        <end position="343"/>
    </location>
</feature>
<keyword evidence="5 7" id="KW-1133">Transmembrane helix</keyword>
<dbReference type="KEGG" id="yrh:AABB31_08650"/>
<evidence type="ECO:0000256" key="6">
    <source>
        <dbReference type="ARBA" id="ARBA00023136"/>
    </source>
</evidence>
<keyword evidence="6 7" id="KW-0472">Membrane</keyword>
<dbReference type="PANTHER" id="PTHR30489:SF0">
    <property type="entry name" value="LIPOPROTEIN-RELEASING SYSTEM TRANSMEMBRANE PROTEIN LOLE"/>
    <property type="match status" value="1"/>
</dbReference>
<sequence>MKALVLKLSLRDMLHHRLELLCNLALILGIVVPLLAVLGAKNGLTAGLLDRLNQQPGLLDIETTGNEAVSDAQFDAVAALDGVAFAIQKNRSRNDFMIAKLAEGTRFSNARIIPTRAGDPQLGALAAPTMTNVIVSAGLAAALGAETGDSLTVATDAPGRSRQARTSLIIDAVLPEAALDGVAILVPLTFAEQLEAFAEGFAIPDFGITEGRDLSQRITTYEGLRVTVDQLTDVGPVASQIQAMLNRNTNSKAAQIAGTLLTVQYLARAFAIIALVGAVGVTAALAASLVNAVVRKRRAIATVMLLGAARKDMVLFPVAPALITIMVGLLLSLLCYVGLVALANALQAGGGPGVAMRLPGADIALLLLGGILLAGLVSALAIRKLFSVDPAIILRDQS</sequence>
<feature type="transmembrane region" description="Helical" evidence="7">
    <location>
        <begin position="269"/>
        <end position="294"/>
    </location>
</feature>
<protein>
    <submittedName>
        <fullName evidence="9">FtsX-like permease family protein</fullName>
    </submittedName>
</protein>
<comment type="similarity">
    <text evidence="2">Belongs to the ABC-4 integral membrane protein family. LolC/E subfamily.</text>
</comment>
<dbReference type="RefSeq" id="WP_342078207.1">
    <property type="nucleotide sequence ID" value="NZ_CP151767.2"/>
</dbReference>
<comment type="subcellular location">
    <subcellularLocation>
        <location evidence="1">Cell membrane</location>
        <topology evidence="1">Multi-pass membrane protein</topology>
    </subcellularLocation>
</comment>
<evidence type="ECO:0000256" key="7">
    <source>
        <dbReference type="SAM" id="Phobius"/>
    </source>
</evidence>
<evidence type="ECO:0000256" key="1">
    <source>
        <dbReference type="ARBA" id="ARBA00004651"/>
    </source>
</evidence>
<evidence type="ECO:0000256" key="2">
    <source>
        <dbReference type="ARBA" id="ARBA00005236"/>
    </source>
</evidence>
<dbReference type="Pfam" id="PF02687">
    <property type="entry name" value="FtsX"/>
    <property type="match status" value="1"/>
</dbReference>
<dbReference type="PANTHER" id="PTHR30489">
    <property type="entry name" value="LIPOPROTEIN-RELEASING SYSTEM TRANSMEMBRANE PROTEIN LOLE"/>
    <property type="match status" value="1"/>
</dbReference>
<dbReference type="InterPro" id="IPR003838">
    <property type="entry name" value="ABC3_permease_C"/>
</dbReference>
<name>A0AAN0MCC1_9RHOB</name>
<evidence type="ECO:0000313" key="10">
    <source>
        <dbReference type="Proteomes" id="UP001470809"/>
    </source>
</evidence>
<gene>
    <name evidence="9" type="ORF">AABB31_08650</name>
</gene>
<evidence type="ECO:0000256" key="4">
    <source>
        <dbReference type="ARBA" id="ARBA00022692"/>
    </source>
</evidence>
<accession>A0AAN0MCC1</accession>
<feature type="transmembrane region" description="Helical" evidence="7">
    <location>
        <begin position="363"/>
        <end position="382"/>
    </location>
</feature>
<evidence type="ECO:0000259" key="8">
    <source>
        <dbReference type="Pfam" id="PF02687"/>
    </source>
</evidence>
<feature type="domain" description="ABC3 transporter permease C-terminal" evidence="8">
    <location>
        <begin position="272"/>
        <end position="390"/>
    </location>
</feature>
<organism evidence="9 10">
    <name type="scientific">Yoonia rhodophyticola</name>
    <dbReference type="NCBI Taxonomy" id="3137370"/>
    <lineage>
        <taxon>Bacteria</taxon>
        <taxon>Pseudomonadati</taxon>
        <taxon>Pseudomonadota</taxon>
        <taxon>Alphaproteobacteria</taxon>
        <taxon>Rhodobacterales</taxon>
        <taxon>Paracoccaceae</taxon>
        <taxon>Yoonia</taxon>
    </lineage>
</organism>
<evidence type="ECO:0000256" key="5">
    <source>
        <dbReference type="ARBA" id="ARBA00022989"/>
    </source>
</evidence>
<keyword evidence="3" id="KW-1003">Cell membrane</keyword>
<dbReference type="EMBL" id="CP151767">
    <property type="protein sequence ID" value="WZU68914.1"/>
    <property type="molecule type" value="Genomic_DNA"/>
</dbReference>
<keyword evidence="4 7" id="KW-0812">Transmembrane</keyword>
<evidence type="ECO:0000313" key="9">
    <source>
        <dbReference type="EMBL" id="WZU68914.1"/>
    </source>
</evidence>
<dbReference type="Proteomes" id="UP001470809">
    <property type="component" value="Chromosome"/>
</dbReference>
<evidence type="ECO:0000256" key="3">
    <source>
        <dbReference type="ARBA" id="ARBA00022475"/>
    </source>
</evidence>
<dbReference type="InterPro" id="IPR051447">
    <property type="entry name" value="Lipoprotein-release_system"/>
</dbReference>
<reference evidence="9 10" key="2">
    <citation type="submission" date="2024-08" db="EMBL/GenBank/DDBJ databases">
        <title>Phylogenomic analyses of a clade within the roseobacter group suggest taxonomic reassignments of species of the genera Aestuariivita, Citreicella, Loktanella, Nautella, Pelagibaca, Ruegeria, Thalassobius, Thiobacimonas and Tropicibacter, and the proposal o.</title>
        <authorList>
            <person name="Jeon C.O."/>
        </authorList>
    </citation>
    <scope>NUCLEOTIDE SEQUENCE [LARGE SCALE GENOMIC DNA]</scope>
    <source>
        <strain evidence="9 10">SS1-5</strain>
    </source>
</reference>
<feature type="transmembrane region" description="Helical" evidence="7">
    <location>
        <begin position="20"/>
        <end position="40"/>
    </location>
</feature>
<reference evidence="10" key="1">
    <citation type="submission" date="2024-04" db="EMBL/GenBank/DDBJ databases">
        <title>Phylogenomic analyses of a clade within the roseobacter group suggest taxonomic reassignments of species of the genera Aestuariivita, Citreicella, Loktanella, Nautella, Pelagibaca, Ruegeria, Thalassobius, Thiobacimonas and Tropicibacter, and the proposal o.</title>
        <authorList>
            <person name="Jeon C.O."/>
        </authorList>
    </citation>
    <scope>NUCLEOTIDE SEQUENCE [LARGE SCALE GENOMIC DNA]</scope>
    <source>
        <strain evidence="10">SS1-5</strain>
    </source>
</reference>